<evidence type="ECO:0000256" key="2">
    <source>
        <dbReference type="ARBA" id="ARBA00004479"/>
    </source>
</evidence>
<keyword evidence="16" id="KW-0325">Glycoprotein</keyword>
<dbReference type="Pfam" id="PF13855">
    <property type="entry name" value="LRR_8"/>
    <property type="match status" value="1"/>
</dbReference>
<keyword evidence="9" id="KW-0677">Repeat</keyword>
<evidence type="ECO:0000256" key="20">
    <source>
        <dbReference type="ARBA" id="ARBA00048679"/>
    </source>
</evidence>
<dbReference type="InterPro" id="IPR033389">
    <property type="entry name" value="AUX/IAA_dom"/>
</dbReference>
<keyword evidence="8" id="KW-0732">Signal</keyword>
<dbReference type="InterPro" id="IPR003591">
    <property type="entry name" value="Leu-rich_rpt_typical-subtyp"/>
</dbReference>
<evidence type="ECO:0000256" key="6">
    <source>
        <dbReference type="ARBA" id="ARBA00022614"/>
    </source>
</evidence>
<protein>
    <recommendedName>
        <fullName evidence="21">Auxin-responsive protein</fullName>
    </recommendedName>
</protein>
<keyword evidence="24" id="KW-1185">Reference proteome</keyword>
<keyword evidence="17 21" id="KW-0539">Nucleus</keyword>
<evidence type="ECO:0000256" key="13">
    <source>
        <dbReference type="ARBA" id="ARBA00023136"/>
    </source>
</evidence>
<evidence type="ECO:0000313" key="25">
    <source>
        <dbReference type="RefSeq" id="XP_011039729.1"/>
    </source>
</evidence>
<keyword evidence="14 21" id="KW-0804">Transcription</keyword>
<dbReference type="Pfam" id="PF11721">
    <property type="entry name" value="Malectin"/>
    <property type="match status" value="1"/>
</dbReference>
<dbReference type="InterPro" id="IPR032675">
    <property type="entry name" value="LRR_dom_sf"/>
</dbReference>
<comment type="similarity">
    <text evidence="21">Belongs to the Aux/IAA family.</text>
</comment>
<comment type="catalytic activity">
    <reaction evidence="19">
        <text>L-threonyl-[protein] + ATP = O-phospho-L-threonyl-[protein] + ADP + H(+)</text>
        <dbReference type="Rhea" id="RHEA:46608"/>
        <dbReference type="Rhea" id="RHEA-COMP:11060"/>
        <dbReference type="Rhea" id="RHEA-COMP:11605"/>
        <dbReference type="ChEBI" id="CHEBI:15378"/>
        <dbReference type="ChEBI" id="CHEBI:30013"/>
        <dbReference type="ChEBI" id="CHEBI:30616"/>
        <dbReference type="ChEBI" id="CHEBI:61977"/>
        <dbReference type="ChEBI" id="CHEBI:456216"/>
        <dbReference type="EC" id="2.7.11.1"/>
    </reaction>
</comment>
<keyword evidence="11" id="KW-0067">ATP-binding</keyword>
<feature type="domain" description="PB1" evidence="23">
    <location>
        <begin position="145"/>
        <end position="232"/>
    </location>
</feature>
<keyword evidence="10" id="KW-0547">Nucleotide-binding</keyword>
<comment type="subcellular location">
    <subcellularLocation>
        <location evidence="2">Membrane</location>
        <topology evidence="2">Single-pass type I membrane protein</topology>
    </subcellularLocation>
    <subcellularLocation>
        <location evidence="1 21">Nucleus</location>
    </subcellularLocation>
</comment>
<dbReference type="GO" id="GO:0004674">
    <property type="term" value="F:protein serine/threonine kinase activity"/>
    <property type="evidence" value="ECO:0007669"/>
    <property type="project" value="UniProtKB-KW"/>
</dbReference>
<dbReference type="Pfam" id="PF00560">
    <property type="entry name" value="LRR_1"/>
    <property type="match status" value="2"/>
</dbReference>
<keyword evidence="5" id="KW-0597">Phosphoprotein</keyword>
<evidence type="ECO:0000256" key="12">
    <source>
        <dbReference type="ARBA" id="ARBA00023015"/>
    </source>
</evidence>
<evidence type="ECO:0000256" key="4">
    <source>
        <dbReference type="ARBA" id="ARBA00022527"/>
    </source>
</evidence>
<evidence type="ECO:0000256" key="7">
    <source>
        <dbReference type="ARBA" id="ARBA00022679"/>
    </source>
</evidence>
<sequence>MELQLGLSLPTYNFIENFDLNNGGFEPKDQMLGSKPWISCEDGNYLDNKRSFEVAFEKNIKDAPQELPLLLWSGQPNDEDDWDGEKKISRSINKNDEEENQVVGWPPIKSWRKKVLHHQHQAGHVVNSIRMATAGNYEYGTGSNSKYVKVKMEGVAITRKIDLRLYNSYQTLTKSLISMFAKCKNLEKDAARYSLTYQDKDGDWLVAGDVPWQTFMESVQRLKIVRNAVLQPASPSLTLPSCVCFVMGVLSFCFFVFWVSQVGFGQQTTDPNEVDALNKLIDYWNLRDKLNINDDPCIQNATWTNEKANPRVACDCGGNTCHITHLKIYALDISGEIPSELFVLKELMDLNLGQNVLNGSIPAEIEQLSNMQYLSLGINNFTGPVPPELGNLTKLIVLSFSSNNFVGPLPASLGKLTSLQELYIDSSGVSGPIPQEFANLKSLQILWASDNQFTGKLPDFFGTLTELRTLRLQGTLLEGPIPNSFSALNKLEDLRIGDLSGEDSSLEFMQNQKTLSILILRNCLLSGKMPDQLGEFSKLQELDLSFNKLTGQIPESFQDLVSLQYLYLGSNNLNGQLPANILGPNIIAIDVSFNSLSGSLPQNFAKAGLSMNVVGTSIDANNLQDKKASGMLQCLQADFKCSNKVPSKSFSVKCGGTGQTSASGVEYEGDFESMGSASLYTSSENLWAVSNTGNFISNPNGPQYIAETGSQITGTLDSELYKTARISPSSLRYYGLGLKNGIYSVELHFAEIGMVDSHSWKALGRRIFDIYIQGERVLKDFNIKEAAGGSKKALIKTFETNVTNTIMDIHFFWAGKGTCCIPYQSTYGPLVSAIHVSRASDAAGSSKRDKKRIGKLIGISVACVAGIVIISSVFYLWWIKEDSPKHKRIYTDSPRKRSMPRT</sequence>
<comment type="catalytic activity">
    <reaction evidence="20">
        <text>L-seryl-[protein] + ATP = O-phospho-L-seryl-[protein] + ADP + H(+)</text>
        <dbReference type="Rhea" id="RHEA:17989"/>
        <dbReference type="Rhea" id="RHEA-COMP:9863"/>
        <dbReference type="Rhea" id="RHEA-COMP:11604"/>
        <dbReference type="ChEBI" id="CHEBI:15378"/>
        <dbReference type="ChEBI" id="CHEBI:29999"/>
        <dbReference type="ChEBI" id="CHEBI:30616"/>
        <dbReference type="ChEBI" id="CHEBI:83421"/>
        <dbReference type="ChEBI" id="CHEBI:456216"/>
        <dbReference type="EC" id="2.7.11.1"/>
    </reaction>
</comment>
<evidence type="ECO:0000313" key="24">
    <source>
        <dbReference type="Proteomes" id="UP000694918"/>
    </source>
</evidence>
<dbReference type="Gene3D" id="2.60.120.430">
    <property type="entry name" value="Galactose-binding lectin"/>
    <property type="match status" value="1"/>
</dbReference>
<evidence type="ECO:0000256" key="9">
    <source>
        <dbReference type="ARBA" id="ARBA00022737"/>
    </source>
</evidence>
<dbReference type="InterPro" id="IPR021720">
    <property type="entry name" value="Malectin_dom"/>
</dbReference>
<evidence type="ECO:0000256" key="14">
    <source>
        <dbReference type="ARBA" id="ARBA00023163"/>
    </source>
</evidence>
<accession>A0AAJ6Y2I8</accession>
<evidence type="ECO:0000256" key="16">
    <source>
        <dbReference type="ARBA" id="ARBA00023180"/>
    </source>
</evidence>
<comment type="subunit">
    <text evidence="3 21">Homodimers and heterodimers.</text>
</comment>
<keyword evidence="22" id="KW-0812">Transmembrane</keyword>
<evidence type="ECO:0000256" key="22">
    <source>
        <dbReference type="SAM" id="Phobius"/>
    </source>
</evidence>
<evidence type="ECO:0000259" key="23">
    <source>
        <dbReference type="PROSITE" id="PS51745"/>
    </source>
</evidence>
<dbReference type="SUPFAM" id="SSF52058">
    <property type="entry name" value="L domain-like"/>
    <property type="match status" value="1"/>
</dbReference>
<dbReference type="InterPro" id="IPR051824">
    <property type="entry name" value="LRR_Rcpt-Like_S/T_Kinase"/>
</dbReference>
<evidence type="ECO:0000256" key="10">
    <source>
        <dbReference type="ARBA" id="ARBA00022741"/>
    </source>
</evidence>
<proteinExistence type="inferred from homology"/>
<evidence type="ECO:0000256" key="17">
    <source>
        <dbReference type="ARBA" id="ARBA00023242"/>
    </source>
</evidence>
<keyword evidence="15" id="KW-0675">Receptor</keyword>
<reference evidence="25" key="1">
    <citation type="submission" date="2025-08" db="UniProtKB">
        <authorList>
            <consortium name="RefSeq"/>
        </authorList>
    </citation>
    <scope>IDENTIFICATION</scope>
</reference>
<keyword evidence="7" id="KW-0808">Transferase</keyword>
<dbReference type="Pfam" id="PF02309">
    <property type="entry name" value="AUX_IAA"/>
    <property type="match status" value="1"/>
</dbReference>
<comment type="function">
    <text evidence="21">Aux/IAA proteins are short-lived transcriptional factors that function as repressors of early auxin response genes at low auxin concentrations.</text>
</comment>
<evidence type="ECO:0000256" key="19">
    <source>
        <dbReference type="ARBA" id="ARBA00047899"/>
    </source>
</evidence>
<keyword evidence="18 21" id="KW-0927">Auxin signaling pathway</keyword>
<gene>
    <name evidence="25" type="primary">LOC105136187</name>
</gene>
<keyword evidence="12 21" id="KW-0805">Transcription regulation</keyword>
<dbReference type="FunFam" id="2.60.120.430:FF:000002">
    <property type="entry name" value="Leucine-rich repeat receptor-like protein kinase"/>
    <property type="match status" value="1"/>
</dbReference>
<dbReference type="Gene3D" id="3.10.20.90">
    <property type="entry name" value="Phosphatidylinositol 3-kinase Catalytic Subunit, Chain A, domain 1"/>
    <property type="match status" value="1"/>
</dbReference>
<evidence type="ECO:0000256" key="18">
    <source>
        <dbReference type="ARBA" id="ARBA00023294"/>
    </source>
</evidence>
<feature type="transmembrane region" description="Helical" evidence="22">
    <location>
        <begin position="856"/>
        <end position="878"/>
    </location>
</feature>
<name>A0AAJ6Y2I8_POPEU</name>
<dbReference type="FunFam" id="3.80.10.10:FF:001380">
    <property type="entry name" value="Os05g0256100 protein"/>
    <property type="match status" value="1"/>
</dbReference>
<dbReference type="KEGG" id="peu:105136187"/>
<evidence type="ECO:0000256" key="21">
    <source>
        <dbReference type="RuleBase" id="RU004549"/>
    </source>
</evidence>
<evidence type="ECO:0000256" key="5">
    <source>
        <dbReference type="ARBA" id="ARBA00022553"/>
    </source>
</evidence>
<evidence type="ECO:0000256" key="11">
    <source>
        <dbReference type="ARBA" id="ARBA00022840"/>
    </source>
</evidence>
<evidence type="ECO:0000256" key="15">
    <source>
        <dbReference type="ARBA" id="ARBA00023170"/>
    </source>
</evidence>
<dbReference type="Proteomes" id="UP000694918">
    <property type="component" value="Unplaced"/>
</dbReference>
<dbReference type="Gene3D" id="3.80.10.10">
    <property type="entry name" value="Ribonuclease Inhibitor"/>
    <property type="match status" value="2"/>
</dbReference>
<keyword evidence="21" id="KW-0678">Repressor</keyword>
<dbReference type="InterPro" id="IPR053793">
    <property type="entry name" value="PB1-like"/>
</dbReference>
<dbReference type="GO" id="GO:0016020">
    <property type="term" value="C:membrane"/>
    <property type="evidence" value="ECO:0007669"/>
    <property type="project" value="UniProtKB-SubCell"/>
</dbReference>
<dbReference type="GO" id="GO:0009734">
    <property type="term" value="P:auxin-activated signaling pathway"/>
    <property type="evidence" value="ECO:0007669"/>
    <property type="project" value="UniProtKB-UniRule"/>
</dbReference>
<dbReference type="GeneID" id="105136187"/>
<dbReference type="GO" id="GO:0005524">
    <property type="term" value="F:ATP binding"/>
    <property type="evidence" value="ECO:0007669"/>
    <property type="project" value="UniProtKB-KW"/>
</dbReference>
<dbReference type="PANTHER" id="PTHR48006">
    <property type="entry name" value="LEUCINE-RICH REPEAT-CONTAINING PROTEIN DDB_G0281931-RELATED"/>
    <property type="match status" value="1"/>
</dbReference>
<keyword evidence="22" id="KW-1133">Transmembrane helix</keyword>
<keyword evidence="6" id="KW-0433">Leucine-rich repeat</keyword>
<keyword evidence="4" id="KW-0418">Kinase</keyword>
<evidence type="ECO:0000256" key="3">
    <source>
        <dbReference type="ARBA" id="ARBA00011726"/>
    </source>
</evidence>
<dbReference type="RefSeq" id="XP_011039729.1">
    <property type="nucleotide sequence ID" value="XM_011041427.1"/>
</dbReference>
<keyword evidence="4" id="KW-0723">Serine/threonine-protein kinase</keyword>
<dbReference type="PANTHER" id="PTHR48006:SF98">
    <property type="entry name" value="MALECTIN DOMAIN-CONTAINING PROTEIN"/>
    <property type="match status" value="1"/>
</dbReference>
<dbReference type="GO" id="GO:0005634">
    <property type="term" value="C:nucleus"/>
    <property type="evidence" value="ECO:0007669"/>
    <property type="project" value="UniProtKB-SubCell"/>
</dbReference>
<dbReference type="SMART" id="SM00369">
    <property type="entry name" value="LRR_TYP"/>
    <property type="match status" value="4"/>
</dbReference>
<dbReference type="AlphaFoldDB" id="A0AAJ6Y2I8"/>
<dbReference type="SUPFAM" id="SSF54277">
    <property type="entry name" value="CAD &amp; PB1 domains"/>
    <property type="match status" value="1"/>
</dbReference>
<dbReference type="FunFam" id="3.80.10.10:FF:000041">
    <property type="entry name" value="LRR receptor-like serine/threonine-protein kinase ERECTA"/>
    <property type="match status" value="1"/>
</dbReference>
<evidence type="ECO:0000256" key="8">
    <source>
        <dbReference type="ARBA" id="ARBA00022729"/>
    </source>
</evidence>
<dbReference type="InterPro" id="IPR001611">
    <property type="entry name" value="Leu-rich_rpt"/>
</dbReference>
<keyword evidence="13 22" id="KW-0472">Membrane</keyword>
<organism evidence="24 25">
    <name type="scientific">Populus euphratica</name>
    <name type="common">Euphrates poplar</name>
    <dbReference type="NCBI Taxonomy" id="75702"/>
    <lineage>
        <taxon>Eukaryota</taxon>
        <taxon>Viridiplantae</taxon>
        <taxon>Streptophyta</taxon>
        <taxon>Embryophyta</taxon>
        <taxon>Tracheophyta</taxon>
        <taxon>Spermatophyta</taxon>
        <taxon>Magnoliopsida</taxon>
        <taxon>eudicotyledons</taxon>
        <taxon>Gunneridae</taxon>
        <taxon>Pentapetalae</taxon>
        <taxon>rosids</taxon>
        <taxon>fabids</taxon>
        <taxon>Malpighiales</taxon>
        <taxon>Salicaceae</taxon>
        <taxon>Saliceae</taxon>
        <taxon>Populus</taxon>
    </lineage>
</organism>
<dbReference type="PROSITE" id="PS51745">
    <property type="entry name" value="PB1"/>
    <property type="match status" value="1"/>
</dbReference>
<evidence type="ECO:0000256" key="1">
    <source>
        <dbReference type="ARBA" id="ARBA00004123"/>
    </source>
</evidence>